<evidence type="ECO:0000313" key="2">
    <source>
        <dbReference type="Proteomes" id="UP000593564"/>
    </source>
</evidence>
<reference evidence="2" key="1">
    <citation type="journal article" date="2020" name="Nat. Commun.">
        <title>Genome assembly of wild tea tree DASZ reveals pedigree and selection history of tea varieties.</title>
        <authorList>
            <person name="Zhang W."/>
            <person name="Zhang Y."/>
            <person name="Qiu H."/>
            <person name="Guo Y."/>
            <person name="Wan H."/>
            <person name="Zhang X."/>
            <person name="Scossa F."/>
            <person name="Alseekh S."/>
            <person name="Zhang Q."/>
            <person name="Wang P."/>
            <person name="Xu L."/>
            <person name="Schmidt M.H."/>
            <person name="Jia X."/>
            <person name="Li D."/>
            <person name="Zhu A."/>
            <person name="Guo F."/>
            <person name="Chen W."/>
            <person name="Ni D."/>
            <person name="Usadel B."/>
            <person name="Fernie A.R."/>
            <person name="Wen W."/>
        </authorList>
    </citation>
    <scope>NUCLEOTIDE SEQUENCE [LARGE SCALE GENOMIC DNA]</scope>
    <source>
        <strain evidence="2">cv. G240</strain>
    </source>
</reference>
<evidence type="ECO:0000313" key="1">
    <source>
        <dbReference type="EMBL" id="KAF5944983.1"/>
    </source>
</evidence>
<keyword evidence="2" id="KW-1185">Reference proteome</keyword>
<organism evidence="1 2">
    <name type="scientific">Camellia sinensis</name>
    <name type="common">Tea plant</name>
    <name type="synonym">Thea sinensis</name>
    <dbReference type="NCBI Taxonomy" id="4442"/>
    <lineage>
        <taxon>Eukaryota</taxon>
        <taxon>Viridiplantae</taxon>
        <taxon>Streptophyta</taxon>
        <taxon>Embryophyta</taxon>
        <taxon>Tracheophyta</taxon>
        <taxon>Spermatophyta</taxon>
        <taxon>Magnoliopsida</taxon>
        <taxon>eudicotyledons</taxon>
        <taxon>Gunneridae</taxon>
        <taxon>Pentapetalae</taxon>
        <taxon>asterids</taxon>
        <taxon>Ericales</taxon>
        <taxon>Theaceae</taxon>
        <taxon>Camellia</taxon>
    </lineage>
</organism>
<gene>
    <name evidence="1" type="ORF">HYC85_015211</name>
</gene>
<proteinExistence type="predicted"/>
<reference evidence="1 2" key="2">
    <citation type="submission" date="2020-07" db="EMBL/GenBank/DDBJ databases">
        <title>Genome assembly of wild tea tree DASZ reveals pedigree and selection history of tea varieties.</title>
        <authorList>
            <person name="Zhang W."/>
        </authorList>
    </citation>
    <scope>NUCLEOTIDE SEQUENCE [LARGE SCALE GENOMIC DNA]</scope>
    <source>
        <strain evidence="2">cv. G240</strain>
        <tissue evidence="1">Leaf</tissue>
    </source>
</reference>
<dbReference type="AlphaFoldDB" id="A0A7J7GW26"/>
<comment type="caution">
    <text evidence="1">The sequence shown here is derived from an EMBL/GenBank/DDBJ whole genome shotgun (WGS) entry which is preliminary data.</text>
</comment>
<accession>A0A7J7GW26</accession>
<protein>
    <submittedName>
        <fullName evidence="1">Uncharacterized protein</fullName>
    </submittedName>
</protein>
<sequence>MYVKNMLLDLYKKQKKEQKPGDRILLHSNMNTKFGMYVKQACDVRPCLFGRFGLG</sequence>
<dbReference type="Proteomes" id="UP000593564">
    <property type="component" value="Unassembled WGS sequence"/>
</dbReference>
<dbReference type="EMBL" id="JACBKZ010000007">
    <property type="protein sequence ID" value="KAF5944983.1"/>
    <property type="molecule type" value="Genomic_DNA"/>
</dbReference>
<name>A0A7J7GW26_CAMSI</name>